<dbReference type="Gene3D" id="1.20.120.350">
    <property type="entry name" value="Voltage-gated potassium channels. Chain C"/>
    <property type="match status" value="1"/>
</dbReference>
<dbReference type="Gene3D" id="3.90.190.10">
    <property type="entry name" value="Protein tyrosine phosphatase superfamily"/>
    <property type="match status" value="1"/>
</dbReference>
<dbReference type="PROSITE" id="PS51181">
    <property type="entry name" value="PPASE_TENSIN"/>
    <property type="match status" value="1"/>
</dbReference>
<accession>A0A6J1TZR8</accession>
<dbReference type="PROSITE" id="PS51182">
    <property type="entry name" value="C2_TENSIN"/>
    <property type="match status" value="1"/>
</dbReference>
<dbReference type="GO" id="GO:0016020">
    <property type="term" value="C:membrane"/>
    <property type="evidence" value="ECO:0007669"/>
    <property type="project" value="UniProtKB-SubCell"/>
</dbReference>
<keyword evidence="8" id="KW-0966">Cell projection</keyword>
<dbReference type="FunFam" id="2.60.40.1110:FF:000004">
    <property type="entry name" value="Voltage-sensor containing phosphatase"/>
    <property type="match status" value="1"/>
</dbReference>
<dbReference type="InterPro" id="IPR027359">
    <property type="entry name" value="Volt_channel_dom_sf"/>
</dbReference>
<feature type="transmembrane region" description="Helical" evidence="9">
    <location>
        <begin position="124"/>
        <end position="145"/>
    </location>
</feature>
<keyword evidence="13" id="KW-1185">Reference proteome</keyword>
<dbReference type="InterPro" id="IPR005821">
    <property type="entry name" value="Ion_trans_dom"/>
</dbReference>
<dbReference type="PANTHER" id="PTHR12305">
    <property type="entry name" value="PHOSPHATASE WITH HOMOLOGY TO TENSIN"/>
    <property type="match status" value="1"/>
</dbReference>
<dbReference type="GO" id="GO:0016314">
    <property type="term" value="F:phosphatidylinositol-3,4,5-trisphosphate 3-phosphatase activity"/>
    <property type="evidence" value="ECO:0007669"/>
    <property type="project" value="TreeGrafter"/>
</dbReference>
<dbReference type="InterPro" id="IPR000387">
    <property type="entry name" value="Tyr_Pase_dom"/>
</dbReference>
<evidence type="ECO:0000256" key="1">
    <source>
        <dbReference type="ARBA" id="ARBA00004141"/>
    </source>
</evidence>
<evidence type="ECO:0000259" key="10">
    <source>
        <dbReference type="PROSITE" id="PS50056"/>
    </source>
</evidence>
<dbReference type="Pfam" id="PF10409">
    <property type="entry name" value="PTEN_C2"/>
    <property type="match status" value="1"/>
</dbReference>
<dbReference type="KEGG" id="nss:113412653"/>
<evidence type="ECO:0000313" key="14">
    <source>
        <dbReference type="RefSeq" id="XP_026524187.1"/>
    </source>
</evidence>
<dbReference type="RefSeq" id="XP_026524187.1">
    <property type="nucleotide sequence ID" value="XM_026668402.1"/>
</dbReference>
<dbReference type="CDD" id="cd14510">
    <property type="entry name" value="PTP_VSP_TPTE"/>
    <property type="match status" value="1"/>
</dbReference>
<dbReference type="InterPro" id="IPR014020">
    <property type="entry name" value="Tensin_C2-dom"/>
</dbReference>
<evidence type="ECO:0000256" key="3">
    <source>
        <dbReference type="ARBA" id="ARBA00007881"/>
    </source>
</evidence>
<evidence type="ECO:0000256" key="9">
    <source>
        <dbReference type="SAM" id="Phobius"/>
    </source>
</evidence>
<dbReference type="InterPro" id="IPR035892">
    <property type="entry name" value="C2_domain_sf"/>
</dbReference>
<dbReference type="InterPro" id="IPR016130">
    <property type="entry name" value="Tyr_Pase_AS"/>
</dbReference>
<evidence type="ECO:0000259" key="12">
    <source>
        <dbReference type="PROSITE" id="PS51182"/>
    </source>
</evidence>
<evidence type="ECO:0000256" key="2">
    <source>
        <dbReference type="ARBA" id="ARBA00004316"/>
    </source>
</evidence>
<keyword evidence="6 9" id="KW-1133">Transmembrane helix</keyword>
<name>A0A6J1TZR8_9SAUR</name>
<evidence type="ECO:0000256" key="8">
    <source>
        <dbReference type="ARBA" id="ARBA00023273"/>
    </source>
</evidence>
<dbReference type="GeneID" id="113412653"/>
<dbReference type="SUPFAM" id="SSF49562">
    <property type="entry name" value="C2 domain (Calcium/lipid-binding domain, CaLB)"/>
    <property type="match status" value="1"/>
</dbReference>
<dbReference type="GO" id="GO:0005829">
    <property type="term" value="C:cytosol"/>
    <property type="evidence" value="ECO:0007669"/>
    <property type="project" value="TreeGrafter"/>
</dbReference>
<dbReference type="AlphaFoldDB" id="A0A6J1TZR8"/>
<keyword evidence="5" id="KW-0378">Hydrolase</keyword>
<organism evidence="13 14">
    <name type="scientific">Notechis scutatus</name>
    <name type="common">mainland tiger snake</name>
    <dbReference type="NCBI Taxonomy" id="8663"/>
    <lineage>
        <taxon>Eukaryota</taxon>
        <taxon>Metazoa</taxon>
        <taxon>Chordata</taxon>
        <taxon>Craniata</taxon>
        <taxon>Vertebrata</taxon>
        <taxon>Euteleostomi</taxon>
        <taxon>Lepidosauria</taxon>
        <taxon>Squamata</taxon>
        <taxon>Bifurcata</taxon>
        <taxon>Unidentata</taxon>
        <taxon>Episquamata</taxon>
        <taxon>Toxicofera</taxon>
        <taxon>Serpentes</taxon>
        <taxon>Colubroidea</taxon>
        <taxon>Elapidae</taxon>
        <taxon>Hydrophiinae</taxon>
        <taxon>Notechis</taxon>
    </lineage>
</organism>
<dbReference type="SUPFAM" id="SSF52799">
    <property type="entry name" value="(Phosphotyrosine protein) phosphatases II"/>
    <property type="match status" value="1"/>
</dbReference>
<proteinExistence type="inferred from homology"/>
<comment type="similarity">
    <text evidence="3">Belongs to the PTEN phosphatase protein family.</text>
</comment>
<dbReference type="Proteomes" id="UP000504612">
    <property type="component" value="Unplaced"/>
</dbReference>
<dbReference type="Gene3D" id="2.60.40.1110">
    <property type="match status" value="1"/>
</dbReference>
<feature type="domain" description="Phosphatase tensin-type" evidence="11">
    <location>
        <begin position="226"/>
        <end position="402"/>
    </location>
</feature>
<dbReference type="InterPro" id="IPR003595">
    <property type="entry name" value="Tyr_Pase_cat"/>
</dbReference>
<evidence type="ECO:0000256" key="5">
    <source>
        <dbReference type="ARBA" id="ARBA00022801"/>
    </source>
</evidence>
<dbReference type="InterPro" id="IPR029023">
    <property type="entry name" value="Tensin_phosphatase"/>
</dbReference>
<feature type="transmembrane region" description="Helical" evidence="9">
    <location>
        <begin position="90"/>
        <end position="112"/>
    </location>
</feature>
<evidence type="ECO:0000259" key="11">
    <source>
        <dbReference type="PROSITE" id="PS51181"/>
    </source>
</evidence>
<dbReference type="GO" id="GO:0005216">
    <property type="term" value="F:monoatomic ion channel activity"/>
    <property type="evidence" value="ECO:0007669"/>
    <property type="project" value="InterPro"/>
</dbReference>
<dbReference type="InterPro" id="IPR051281">
    <property type="entry name" value="Dual-spec_lipid-protein_phosph"/>
</dbReference>
<comment type="subcellular location">
    <subcellularLocation>
        <location evidence="2">Cell projection</location>
    </subcellularLocation>
    <subcellularLocation>
        <location evidence="1">Membrane</location>
        <topology evidence="1">Multi-pass membrane protein</topology>
    </subcellularLocation>
</comment>
<dbReference type="PROSITE" id="PS50056">
    <property type="entry name" value="TYR_PHOSPHATASE_2"/>
    <property type="match status" value="1"/>
</dbReference>
<reference evidence="14" key="1">
    <citation type="submission" date="2025-08" db="UniProtKB">
        <authorList>
            <consortium name="RefSeq"/>
        </authorList>
    </citation>
    <scope>IDENTIFICATION</scope>
</reference>
<keyword evidence="4 9" id="KW-0812">Transmembrane</keyword>
<dbReference type="Pfam" id="PF00520">
    <property type="entry name" value="Ion_trans"/>
    <property type="match status" value="1"/>
</dbReference>
<keyword evidence="7 9" id="KW-0472">Membrane</keyword>
<feature type="domain" description="Tyrosine specific protein phosphatases" evidence="10">
    <location>
        <begin position="314"/>
        <end position="371"/>
    </location>
</feature>
<evidence type="ECO:0000256" key="7">
    <source>
        <dbReference type="ARBA" id="ARBA00023136"/>
    </source>
</evidence>
<dbReference type="InterPro" id="IPR029021">
    <property type="entry name" value="Prot-tyrosine_phosphatase-like"/>
</dbReference>
<evidence type="ECO:0000313" key="13">
    <source>
        <dbReference type="Proteomes" id="UP000504612"/>
    </source>
</evidence>
<dbReference type="SMART" id="SM00404">
    <property type="entry name" value="PTPc_motif"/>
    <property type="match status" value="1"/>
</dbReference>
<sequence>MARGLGNGVPLENFAGSRHRLRPSLFPPRDGHKQARIPVGWSRSRASMRRRPKRGGFSQPFWLPLLIARKYQAGAPCKVKKKISPCVMSFGFRFFGVVLIFLDVSLVILSLLIDEDHESVEHMIANLSLSIALFFFVDVLLQVFIEGFKNYFKSKLNILDSIVVVGNLLVDTLYIASDLGGITVIPRTVVILRMLRIIILVRIFRVAAEAERLEKMTRRLVSENKRRYTRGGFDLDLTYVTTRVIAMSFPSSGQQAFYRNPIGEVAKFLDTKHGDHYKVYNLCSEQGYDPEIFHYRVERMFIDDHSVPSLAETLTFTANVRKWMEQDNRNVIVIHCKGGKGRTGTMICIWLIDTGQFKTAQESLEYFGKRRTDETTSTKFQGVETPSQSRYVEYYAILKSKYNLILPPEKPFRIRCIKLYAIQGVGKGNGTDFRIKINMKKEVAFQCNCAIQINCKLFLDHENDLLVIGLKNCPVIRNDVKVRFESTSDIPRGYGGCAFFFCFHTAFIQDYQLFLTRNEIDNLNKSKMWKVFRDNFALEIIFTDP</sequence>
<dbReference type="PROSITE" id="PS00383">
    <property type="entry name" value="TYR_PHOSPHATASE_1"/>
    <property type="match status" value="1"/>
</dbReference>
<dbReference type="SUPFAM" id="SSF81324">
    <property type="entry name" value="Voltage-gated potassium channels"/>
    <property type="match status" value="1"/>
</dbReference>
<dbReference type="SMART" id="SM01326">
    <property type="entry name" value="PTEN_C2"/>
    <property type="match status" value="1"/>
</dbReference>
<gene>
    <name evidence="14" type="primary">LOC113412653</name>
</gene>
<dbReference type="PANTHER" id="PTHR12305:SF60">
    <property type="entry name" value="PHOSPHATIDYLINOSITOL 3,4,5-TRISPHOSPHATE 3-PHOSPHATASE TPTE2-RELATED"/>
    <property type="match status" value="1"/>
</dbReference>
<protein>
    <submittedName>
        <fullName evidence="14">Phosphatidylinositol 3,4,5-trisphosphate 3-phosphatase TPTE2-like</fullName>
    </submittedName>
</protein>
<feature type="transmembrane region" description="Helical" evidence="9">
    <location>
        <begin position="157"/>
        <end position="176"/>
    </location>
</feature>
<evidence type="ECO:0000256" key="4">
    <source>
        <dbReference type="ARBA" id="ARBA00022692"/>
    </source>
</evidence>
<dbReference type="Pfam" id="PF22785">
    <property type="entry name" value="Tc-R-P"/>
    <property type="match status" value="1"/>
</dbReference>
<dbReference type="InterPro" id="IPR045102">
    <property type="entry name" value="PTP_VSP_TPTE"/>
</dbReference>
<dbReference type="GO" id="GO:0042995">
    <property type="term" value="C:cell projection"/>
    <property type="evidence" value="ECO:0007669"/>
    <property type="project" value="UniProtKB-SubCell"/>
</dbReference>
<feature type="domain" description="C2 tensin-type" evidence="12">
    <location>
        <begin position="409"/>
        <end position="545"/>
    </location>
</feature>
<evidence type="ECO:0000256" key="6">
    <source>
        <dbReference type="ARBA" id="ARBA00022989"/>
    </source>
</evidence>